<comment type="caution">
    <text evidence="5">The sequence shown here is derived from an EMBL/GenBank/DDBJ whole genome shotgun (WGS) entry which is preliminary data.</text>
</comment>
<dbReference type="Pfam" id="PF00156">
    <property type="entry name" value="Pribosyltran"/>
    <property type="match status" value="1"/>
</dbReference>
<dbReference type="Proteomes" id="UP001303647">
    <property type="component" value="Unassembled WGS sequence"/>
</dbReference>
<dbReference type="InterPro" id="IPR029057">
    <property type="entry name" value="PRTase-like"/>
</dbReference>
<feature type="domain" description="Phosphoribosyltransferase" evidence="4">
    <location>
        <begin position="24"/>
        <end position="144"/>
    </location>
</feature>
<keyword evidence="6" id="KW-1185">Reference proteome</keyword>
<keyword evidence="1" id="KW-0808">Transferase</keyword>
<feature type="region of interest" description="Disordered" evidence="3">
    <location>
        <begin position="236"/>
        <end position="255"/>
    </location>
</feature>
<evidence type="ECO:0000259" key="4">
    <source>
        <dbReference type="Pfam" id="PF00156"/>
    </source>
</evidence>
<organism evidence="5 6">
    <name type="scientific">Corynascus novoguineensis</name>
    <dbReference type="NCBI Taxonomy" id="1126955"/>
    <lineage>
        <taxon>Eukaryota</taxon>
        <taxon>Fungi</taxon>
        <taxon>Dikarya</taxon>
        <taxon>Ascomycota</taxon>
        <taxon>Pezizomycotina</taxon>
        <taxon>Sordariomycetes</taxon>
        <taxon>Sordariomycetidae</taxon>
        <taxon>Sordariales</taxon>
        <taxon>Chaetomiaceae</taxon>
        <taxon>Corynascus</taxon>
    </lineage>
</organism>
<dbReference type="EMBL" id="MU857657">
    <property type="protein sequence ID" value="KAK4247233.1"/>
    <property type="molecule type" value="Genomic_DNA"/>
</dbReference>
<evidence type="ECO:0000256" key="3">
    <source>
        <dbReference type="SAM" id="MobiDB-lite"/>
    </source>
</evidence>
<sequence length="318" mass="34305">FEYVYFARPDSIMDGISINSSRQNMGAKLADKLREVLGEEGINEIDVIIPVPETSNTAAAVVSERLGKPFSNGFIKNRYVYRTFILPGQKARQKSVRRKLSAMESEFDGRVVCLVDDSIVRGTTSREIVSMAREAGARKVIFASCAPPIKYPHIYGIDLATPQELIAHEKTRQDIARHINADDVIYQDLDDLKVSCMEVAPGGKVTDFEVGVFCGKYQTPVPEGYFEHLNQSRGKKRKIAEQAAPTPSTAVGSGGPVNLAKRTLVDGGGVLGGAGGAAGLGQGAEEEVNGVDKNAGMANPNNRQDISLHNLANEPSTQ</sequence>
<dbReference type="PANTHER" id="PTHR11907">
    <property type="entry name" value="AMIDOPHOSPHORIBOSYLTRANSFERASE"/>
    <property type="match status" value="1"/>
</dbReference>
<dbReference type="GO" id="GO:0016757">
    <property type="term" value="F:glycosyltransferase activity"/>
    <property type="evidence" value="ECO:0007669"/>
    <property type="project" value="UniProtKB-KW"/>
</dbReference>
<feature type="region of interest" description="Disordered" evidence="3">
    <location>
        <begin position="292"/>
        <end position="318"/>
    </location>
</feature>
<dbReference type="SUPFAM" id="SSF53271">
    <property type="entry name" value="PRTase-like"/>
    <property type="match status" value="1"/>
</dbReference>
<feature type="non-terminal residue" evidence="5">
    <location>
        <position position="1"/>
    </location>
</feature>
<accession>A0AAN7HNL4</accession>
<reference evidence="5" key="2">
    <citation type="submission" date="2023-05" db="EMBL/GenBank/DDBJ databases">
        <authorList>
            <consortium name="Lawrence Berkeley National Laboratory"/>
            <person name="Steindorff A."/>
            <person name="Hensen N."/>
            <person name="Bonometti L."/>
            <person name="Westerberg I."/>
            <person name="Brannstrom I.O."/>
            <person name="Guillou S."/>
            <person name="Cros-Aarteil S."/>
            <person name="Calhoun S."/>
            <person name="Haridas S."/>
            <person name="Kuo A."/>
            <person name="Mondo S."/>
            <person name="Pangilinan J."/>
            <person name="Riley R."/>
            <person name="Labutti K."/>
            <person name="Andreopoulos B."/>
            <person name="Lipzen A."/>
            <person name="Chen C."/>
            <person name="Yanf M."/>
            <person name="Daum C."/>
            <person name="Ng V."/>
            <person name="Clum A."/>
            <person name="Ohm R."/>
            <person name="Martin F."/>
            <person name="Silar P."/>
            <person name="Natvig D."/>
            <person name="Lalanne C."/>
            <person name="Gautier V."/>
            <person name="Ament-Velasquez S.L."/>
            <person name="Kruys A."/>
            <person name="Hutchinson M.I."/>
            <person name="Powell A.J."/>
            <person name="Barry K."/>
            <person name="Miller A.N."/>
            <person name="Grigoriev I.V."/>
            <person name="Debuchy R."/>
            <person name="Gladieux P."/>
            <person name="Thoren M.H."/>
            <person name="Johannesson H."/>
        </authorList>
    </citation>
    <scope>NUCLEOTIDE SEQUENCE</scope>
    <source>
        <strain evidence="5">CBS 359.72</strain>
    </source>
</reference>
<evidence type="ECO:0000313" key="6">
    <source>
        <dbReference type="Proteomes" id="UP001303647"/>
    </source>
</evidence>
<gene>
    <name evidence="5" type="ORF">C7999DRAFT_14688</name>
</gene>
<dbReference type="AlphaFoldDB" id="A0AAN7HNL4"/>
<dbReference type="InterPro" id="IPR000836">
    <property type="entry name" value="PRTase_dom"/>
</dbReference>
<keyword evidence="2" id="KW-0315">Glutamine amidotransferase</keyword>
<reference evidence="5" key="1">
    <citation type="journal article" date="2023" name="Mol. Phylogenet. Evol.">
        <title>Genome-scale phylogeny and comparative genomics of the fungal order Sordariales.</title>
        <authorList>
            <person name="Hensen N."/>
            <person name="Bonometti L."/>
            <person name="Westerberg I."/>
            <person name="Brannstrom I.O."/>
            <person name="Guillou S."/>
            <person name="Cros-Aarteil S."/>
            <person name="Calhoun S."/>
            <person name="Haridas S."/>
            <person name="Kuo A."/>
            <person name="Mondo S."/>
            <person name="Pangilinan J."/>
            <person name="Riley R."/>
            <person name="LaButti K."/>
            <person name="Andreopoulos B."/>
            <person name="Lipzen A."/>
            <person name="Chen C."/>
            <person name="Yan M."/>
            <person name="Daum C."/>
            <person name="Ng V."/>
            <person name="Clum A."/>
            <person name="Steindorff A."/>
            <person name="Ohm R.A."/>
            <person name="Martin F."/>
            <person name="Silar P."/>
            <person name="Natvig D.O."/>
            <person name="Lalanne C."/>
            <person name="Gautier V."/>
            <person name="Ament-Velasquez S.L."/>
            <person name="Kruys A."/>
            <person name="Hutchinson M.I."/>
            <person name="Powell A.J."/>
            <person name="Barry K."/>
            <person name="Miller A.N."/>
            <person name="Grigoriev I.V."/>
            <person name="Debuchy R."/>
            <person name="Gladieux P."/>
            <person name="Hiltunen Thoren M."/>
            <person name="Johannesson H."/>
        </authorList>
    </citation>
    <scope>NUCLEOTIDE SEQUENCE</scope>
    <source>
        <strain evidence="5">CBS 359.72</strain>
    </source>
</reference>
<evidence type="ECO:0000256" key="2">
    <source>
        <dbReference type="ARBA" id="ARBA00022962"/>
    </source>
</evidence>
<proteinExistence type="predicted"/>
<dbReference type="Gene3D" id="3.40.50.2020">
    <property type="match status" value="1"/>
</dbReference>
<name>A0AAN7HNL4_9PEZI</name>
<protein>
    <submittedName>
        <fullName evidence="5">Phosphoribosyltransferase-like protein</fullName>
    </submittedName>
</protein>
<evidence type="ECO:0000256" key="1">
    <source>
        <dbReference type="ARBA" id="ARBA00022679"/>
    </source>
</evidence>
<keyword evidence="5" id="KW-0328">Glycosyltransferase</keyword>
<evidence type="ECO:0000313" key="5">
    <source>
        <dbReference type="EMBL" id="KAK4247233.1"/>
    </source>
</evidence>
<dbReference type="CDD" id="cd06223">
    <property type="entry name" value="PRTases_typeI"/>
    <property type="match status" value="1"/>
</dbReference>